<feature type="modified residue" description="S-(dipyrrolylmethanemethyl)cysteine" evidence="8">
    <location>
        <position position="253"/>
    </location>
</feature>
<dbReference type="Gene3D" id="3.30.160.40">
    <property type="entry name" value="Porphobilinogen deaminase, C-terminal domain"/>
    <property type="match status" value="1"/>
</dbReference>
<dbReference type="PRINTS" id="PR00151">
    <property type="entry name" value="PORPHBDMNASE"/>
</dbReference>
<dbReference type="NCBIfam" id="TIGR00212">
    <property type="entry name" value="hemC"/>
    <property type="match status" value="1"/>
</dbReference>
<dbReference type="PIRSF" id="PIRSF001438">
    <property type="entry name" value="4pyrrol_synth_OHMeBilane_synth"/>
    <property type="match status" value="1"/>
</dbReference>
<dbReference type="InterPro" id="IPR022418">
    <property type="entry name" value="Porphobilinogen_deaminase_C"/>
</dbReference>
<dbReference type="FunFam" id="3.40.190.10:FF:000005">
    <property type="entry name" value="Porphobilinogen deaminase"/>
    <property type="match status" value="1"/>
</dbReference>
<name>A0A2W5L780_SPHMC</name>
<evidence type="ECO:0000256" key="4">
    <source>
        <dbReference type="ARBA" id="ARBA00011245"/>
    </source>
</evidence>
<feature type="domain" description="Porphobilinogen deaminase C-terminal" evidence="10">
    <location>
        <begin position="239"/>
        <end position="303"/>
    </location>
</feature>
<dbReference type="InterPro" id="IPR036803">
    <property type="entry name" value="Porphobilinogen_deaminase_C_sf"/>
</dbReference>
<dbReference type="GO" id="GO:0004418">
    <property type="term" value="F:hydroxymethylbilane synthase activity"/>
    <property type="evidence" value="ECO:0007669"/>
    <property type="project" value="UniProtKB-UniRule"/>
</dbReference>
<evidence type="ECO:0000259" key="10">
    <source>
        <dbReference type="Pfam" id="PF03900"/>
    </source>
</evidence>
<proteinExistence type="inferred from homology"/>
<dbReference type="Gene3D" id="3.40.190.10">
    <property type="entry name" value="Periplasmic binding protein-like II"/>
    <property type="match status" value="2"/>
</dbReference>
<sequence>MASIPLPTSANPLRIGTRASPLAMAQANMAAAALIAAHGIAPDALDIVPMTATGDRIQDRALAEVGGKALWTRELDAALDAGTIDIAVHSLKDVETLRDPRFALAAMLERADPRDRLVVRDGIDAETIADLPHGARLGTSSPRRAAQVRRLRPDVETVLLRGNVATRLSKLAAGDIDATLLAAAGLDRLGMHTVGRVQPAGLLLPAASQGAIGIEGRSDDAVTLALLRAVDHASTHGAVAAERAFLAALGGDCRSPVAAHARWLDGGHLRLDAEIFSADGADHAAGHVMIGGDGDAGDPIMIGRDGAAADLAQRLLADAPASVRRLFGA</sequence>
<dbReference type="Pfam" id="PF01379">
    <property type="entry name" value="Porphobil_deam"/>
    <property type="match status" value="1"/>
</dbReference>
<evidence type="ECO:0000259" key="9">
    <source>
        <dbReference type="Pfam" id="PF01379"/>
    </source>
</evidence>
<dbReference type="UniPathway" id="UPA00251">
    <property type="reaction ID" value="UER00319"/>
</dbReference>
<organism evidence="11 12">
    <name type="scientific">Sphingopyxis macrogoltabida</name>
    <name type="common">Sphingomonas macrogoltabidus</name>
    <dbReference type="NCBI Taxonomy" id="33050"/>
    <lineage>
        <taxon>Bacteria</taxon>
        <taxon>Pseudomonadati</taxon>
        <taxon>Pseudomonadota</taxon>
        <taxon>Alphaproteobacteria</taxon>
        <taxon>Sphingomonadales</taxon>
        <taxon>Sphingomonadaceae</taxon>
        <taxon>Sphingopyxis</taxon>
    </lineage>
</organism>
<evidence type="ECO:0000256" key="1">
    <source>
        <dbReference type="ARBA" id="ARBA00002869"/>
    </source>
</evidence>
<protein>
    <recommendedName>
        <fullName evidence="8">Porphobilinogen deaminase</fullName>
        <shortName evidence="8">PBG</shortName>
        <ecNumber evidence="8">2.5.1.61</ecNumber>
    </recommendedName>
    <alternativeName>
        <fullName evidence="8">Hydroxymethylbilane synthase</fullName>
        <shortName evidence="8">HMBS</shortName>
    </alternativeName>
    <alternativeName>
        <fullName evidence="8">Pre-uroporphyrinogen synthase</fullName>
    </alternativeName>
</protein>
<dbReference type="InterPro" id="IPR022417">
    <property type="entry name" value="Porphobilin_deaminase_N"/>
</dbReference>
<comment type="caution">
    <text evidence="11">The sequence shown here is derived from an EMBL/GenBank/DDBJ whole genome shotgun (WGS) entry which is preliminary data.</text>
</comment>
<evidence type="ECO:0000256" key="2">
    <source>
        <dbReference type="ARBA" id="ARBA00004735"/>
    </source>
</evidence>
<dbReference type="SUPFAM" id="SSF54782">
    <property type="entry name" value="Porphobilinogen deaminase (hydroxymethylbilane synthase), C-terminal domain"/>
    <property type="match status" value="1"/>
</dbReference>
<dbReference type="EC" id="2.5.1.61" evidence="8"/>
<keyword evidence="5 8" id="KW-0808">Transferase</keyword>
<dbReference type="Proteomes" id="UP000248597">
    <property type="component" value="Unassembled WGS sequence"/>
</dbReference>
<comment type="function">
    <text evidence="1 8">Tetrapolymerization of the monopyrrole PBG into the hydroxymethylbilane pre-uroporphyrinogen in several discrete steps.</text>
</comment>
<evidence type="ECO:0000256" key="7">
    <source>
        <dbReference type="ARBA" id="ARBA00048169"/>
    </source>
</evidence>
<dbReference type="AlphaFoldDB" id="A0A2W5L780"/>
<comment type="pathway">
    <text evidence="2">Porphyrin-containing compound metabolism; protoporphyrin-IX biosynthesis; coproporphyrinogen-III from 5-aminolevulinate: step 2/4.</text>
</comment>
<keyword evidence="6 8" id="KW-0627">Porphyrin biosynthesis</keyword>
<comment type="miscellaneous">
    <text evidence="8">The porphobilinogen subunits are added to the dipyrromethane group.</text>
</comment>
<dbReference type="HAMAP" id="MF_00260">
    <property type="entry name" value="Porphobil_deam"/>
    <property type="match status" value="1"/>
</dbReference>
<dbReference type="PANTHER" id="PTHR11557">
    <property type="entry name" value="PORPHOBILINOGEN DEAMINASE"/>
    <property type="match status" value="1"/>
</dbReference>
<dbReference type="InterPro" id="IPR000860">
    <property type="entry name" value="HemC"/>
</dbReference>
<feature type="domain" description="Porphobilinogen deaminase N-terminal" evidence="9">
    <location>
        <begin position="13"/>
        <end position="223"/>
    </location>
</feature>
<comment type="subunit">
    <text evidence="4 8">Monomer.</text>
</comment>
<accession>A0A2W5L780</accession>
<dbReference type="PANTHER" id="PTHR11557:SF0">
    <property type="entry name" value="PORPHOBILINOGEN DEAMINASE"/>
    <property type="match status" value="1"/>
</dbReference>
<evidence type="ECO:0000256" key="6">
    <source>
        <dbReference type="ARBA" id="ARBA00023244"/>
    </source>
</evidence>
<dbReference type="PROSITE" id="PS00533">
    <property type="entry name" value="PORPHOBILINOGEN_DEAM"/>
    <property type="match status" value="1"/>
</dbReference>
<evidence type="ECO:0000313" key="12">
    <source>
        <dbReference type="Proteomes" id="UP000248597"/>
    </source>
</evidence>
<dbReference type="EMBL" id="QFPJ01000003">
    <property type="protein sequence ID" value="PZQ24134.1"/>
    <property type="molecule type" value="Genomic_DNA"/>
</dbReference>
<dbReference type="Pfam" id="PF03900">
    <property type="entry name" value="Porphobil_deamC"/>
    <property type="match status" value="1"/>
</dbReference>
<evidence type="ECO:0000313" key="11">
    <source>
        <dbReference type="EMBL" id="PZQ24134.1"/>
    </source>
</evidence>
<dbReference type="GO" id="GO:0005737">
    <property type="term" value="C:cytoplasm"/>
    <property type="evidence" value="ECO:0007669"/>
    <property type="project" value="UniProtKB-UniRule"/>
</dbReference>
<comment type="cofactor">
    <cofactor evidence="8">
        <name>dipyrromethane</name>
        <dbReference type="ChEBI" id="CHEBI:60342"/>
    </cofactor>
    <text evidence="8">Binds 1 dipyrromethane group covalently.</text>
</comment>
<comment type="catalytic activity">
    <reaction evidence="7 8">
        <text>4 porphobilinogen + H2O = hydroxymethylbilane + 4 NH4(+)</text>
        <dbReference type="Rhea" id="RHEA:13185"/>
        <dbReference type="ChEBI" id="CHEBI:15377"/>
        <dbReference type="ChEBI" id="CHEBI:28938"/>
        <dbReference type="ChEBI" id="CHEBI:57845"/>
        <dbReference type="ChEBI" id="CHEBI:58126"/>
        <dbReference type="EC" id="2.5.1.61"/>
    </reaction>
</comment>
<evidence type="ECO:0000256" key="5">
    <source>
        <dbReference type="ARBA" id="ARBA00022679"/>
    </source>
</evidence>
<reference evidence="11 12" key="1">
    <citation type="submission" date="2017-08" db="EMBL/GenBank/DDBJ databases">
        <title>Infants hospitalized years apart are colonized by the same room-sourced microbial strains.</title>
        <authorList>
            <person name="Brooks B."/>
            <person name="Olm M.R."/>
            <person name="Firek B.A."/>
            <person name="Baker R."/>
            <person name="Thomas B.C."/>
            <person name="Morowitz M.J."/>
            <person name="Banfield J.F."/>
        </authorList>
    </citation>
    <scope>NUCLEOTIDE SEQUENCE [LARGE SCALE GENOMIC DNA]</scope>
    <source>
        <strain evidence="11">S2_005_003_R2_47</strain>
    </source>
</reference>
<comment type="similarity">
    <text evidence="3 8">Belongs to the HMBS family.</text>
</comment>
<evidence type="ECO:0000256" key="8">
    <source>
        <dbReference type="HAMAP-Rule" id="MF_00260"/>
    </source>
</evidence>
<dbReference type="GO" id="GO:0006782">
    <property type="term" value="P:protoporphyrinogen IX biosynthetic process"/>
    <property type="evidence" value="ECO:0007669"/>
    <property type="project" value="UniProtKB-UniRule"/>
</dbReference>
<dbReference type="InterPro" id="IPR022419">
    <property type="entry name" value="Porphobilin_deaminase_cofac_BS"/>
</dbReference>
<gene>
    <name evidence="8" type="primary">hemC</name>
    <name evidence="11" type="ORF">DI569_01695</name>
</gene>
<dbReference type="SUPFAM" id="SSF53850">
    <property type="entry name" value="Periplasmic binding protein-like II"/>
    <property type="match status" value="1"/>
</dbReference>
<evidence type="ECO:0000256" key="3">
    <source>
        <dbReference type="ARBA" id="ARBA00005638"/>
    </source>
</evidence>